<reference evidence="2" key="1">
    <citation type="submission" date="2023-03" db="EMBL/GenBank/DDBJ databases">
        <title>Massive genome expansion in bonnet fungi (Mycena s.s.) driven by repeated elements and novel gene families across ecological guilds.</title>
        <authorList>
            <consortium name="Lawrence Berkeley National Laboratory"/>
            <person name="Harder C.B."/>
            <person name="Miyauchi S."/>
            <person name="Viragh M."/>
            <person name="Kuo A."/>
            <person name="Thoen E."/>
            <person name="Andreopoulos B."/>
            <person name="Lu D."/>
            <person name="Skrede I."/>
            <person name="Drula E."/>
            <person name="Henrissat B."/>
            <person name="Morin E."/>
            <person name="Kohler A."/>
            <person name="Barry K."/>
            <person name="LaButti K."/>
            <person name="Morin E."/>
            <person name="Salamov A."/>
            <person name="Lipzen A."/>
            <person name="Mereny Z."/>
            <person name="Hegedus B."/>
            <person name="Baldrian P."/>
            <person name="Stursova M."/>
            <person name="Weitz H."/>
            <person name="Taylor A."/>
            <person name="Grigoriev I.V."/>
            <person name="Nagy L.G."/>
            <person name="Martin F."/>
            <person name="Kauserud H."/>
        </authorList>
    </citation>
    <scope>NUCLEOTIDE SEQUENCE</scope>
    <source>
        <strain evidence="2">9284</strain>
    </source>
</reference>
<gene>
    <name evidence="2" type="ORF">FB45DRAFT_864668</name>
</gene>
<feature type="compositionally biased region" description="Basic and acidic residues" evidence="1">
    <location>
        <begin position="161"/>
        <end position="187"/>
    </location>
</feature>
<organism evidence="2 3">
    <name type="scientific">Roridomyces roridus</name>
    <dbReference type="NCBI Taxonomy" id="1738132"/>
    <lineage>
        <taxon>Eukaryota</taxon>
        <taxon>Fungi</taxon>
        <taxon>Dikarya</taxon>
        <taxon>Basidiomycota</taxon>
        <taxon>Agaricomycotina</taxon>
        <taxon>Agaricomycetes</taxon>
        <taxon>Agaricomycetidae</taxon>
        <taxon>Agaricales</taxon>
        <taxon>Marasmiineae</taxon>
        <taxon>Mycenaceae</taxon>
        <taxon>Roridomyces</taxon>
    </lineage>
</organism>
<dbReference type="Proteomes" id="UP001221142">
    <property type="component" value="Unassembled WGS sequence"/>
</dbReference>
<comment type="caution">
    <text evidence="2">The sequence shown here is derived from an EMBL/GenBank/DDBJ whole genome shotgun (WGS) entry which is preliminary data.</text>
</comment>
<proteinExistence type="predicted"/>
<protein>
    <submittedName>
        <fullName evidence="2">Uncharacterized protein</fullName>
    </submittedName>
</protein>
<accession>A0AAD7FSE2</accession>
<evidence type="ECO:0000313" key="3">
    <source>
        <dbReference type="Proteomes" id="UP001221142"/>
    </source>
</evidence>
<name>A0AAD7FSE2_9AGAR</name>
<keyword evidence="3" id="KW-1185">Reference proteome</keyword>
<dbReference type="AlphaFoldDB" id="A0AAD7FSE2"/>
<sequence length="208" mass="22765">MEEPAGVTKAGNDTGWITREEGGPVGLCLSTPGGSCTSIRHDGSVKDERRGNGLRFGMMQILEAGRHLEGGAILISHEILDLRNEIVDVEFSVKTRTGDVRRVGKSLEGEEGTGRPGRVRRAARSVWSEEGELHYVGDEARARDVAGVRSSVRPPSGCRQRQSDRWGREAHERRLWQDERRVGRGKDGGGGGKKKKEMRRGGITPSVT</sequence>
<evidence type="ECO:0000313" key="2">
    <source>
        <dbReference type="EMBL" id="KAJ7636647.1"/>
    </source>
</evidence>
<dbReference type="EMBL" id="JARKIF010000006">
    <property type="protein sequence ID" value="KAJ7636647.1"/>
    <property type="molecule type" value="Genomic_DNA"/>
</dbReference>
<feature type="region of interest" description="Disordered" evidence="1">
    <location>
        <begin position="146"/>
        <end position="208"/>
    </location>
</feature>
<evidence type="ECO:0000256" key="1">
    <source>
        <dbReference type="SAM" id="MobiDB-lite"/>
    </source>
</evidence>